<dbReference type="InterPro" id="IPR001810">
    <property type="entry name" value="F-box_dom"/>
</dbReference>
<sequence length="615" mass="72070">MSATNLPSEIFCDIARLLSSKEQHTCLFVCRVWYSIIRQVIYRAVRITSGRQWTRFIYHALNASSLRDNPLGHLVRELRIENNHQLWVEINTRPALTGELPSLCPYLRVLLFPRILWPIFAPLNRWSQLERVPAFPELETCRSVLNAMGPQLTDLEFQLCDGETLGWIQALKYTPNVKSFVLDNIAIHGELTVDDMEMIHAHCPLLEDLSLKRIRLTMYDRDQLIRYPVAKRLKRVHFSSLTIDQHHWFFYLAHKYPFLENLEIRCNRIINPTVHYREMSCKALAILAESLAHLETLKLESIVVDHRFFKALGIVHPKLSVMEVVPFWSKVHDSVVEETLDALWNCVRILAPRAVKAPIWQRNRLDFSLKIAKYLGPCRYLTSLSLLSTSNHAPRRNTFELDPILYHCQSLTRLVIKFATVAISTQSRYHQPHDSLKRLELNVAFWNPDMFDFLSRYCPRLQELSLNLVARIGLHEQPAIEISLPNHDLTLLDIHDISRMDMTDTWLANATILSISQLKNRNTKRTWHHLCNHNNCCLHPNYNDPYHLRELNAEDIQLVKQYHPYCSDPPPNVSRDSFNYDKEPWETDIPYGYVSILCHSVREFKFHDIKYPLKH</sequence>
<dbReference type="OrthoDB" id="2231428at2759"/>
<name>A0A8H7EQQ9_9FUNG</name>
<organism evidence="2 3">
    <name type="scientific">Apophysomyces ossiformis</name>
    <dbReference type="NCBI Taxonomy" id="679940"/>
    <lineage>
        <taxon>Eukaryota</taxon>
        <taxon>Fungi</taxon>
        <taxon>Fungi incertae sedis</taxon>
        <taxon>Mucoromycota</taxon>
        <taxon>Mucoromycotina</taxon>
        <taxon>Mucoromycetes</taxon>
        <taxon>Mucorales</taxon>
        <taxon>Mucorineae</taxon>
        <taxon>Mucoraceae</taxon>
        <taxon>Apophysomyces</taxon>
    </lineage>
</organism>
<feature type="domain" description="F-box" evidence="1">
    <location>
        <begin position="1"/>
        <end position="45"/>
    </location>
</feature>
<dbReference type="PANTHER" id="PTHR38926:SF72">
    <property type="entry name" value="IM:7136021-RELATED"/>
    <property type="match status" value="1"/>
</dbReference>
<evidence type="ECO:0000313" key="3">
    <source>
        <dbReference type="Proteomes" id="UP000605846"/>
    </source>
</evidence>
<accession>A0A8H7EQQ9</accession>
<dbReference type="InterPro" id="IPR032675">
    <property type="entry name" value="LRR_dom_sf"/>
</dbReference>
<dbReference type="Gene3D" id="3.80.10.10">
    <property type="entry name" value="Ribonuclease Inhibitor"/>
    <property type="match status" value="1"/>
</dbReference>
<evidence type="ECO:0000259" key="1">
    <source>
        <dbReference type="PROSITE" id="PS50181"/>
    </source>
</evidence>
<proteinExistence type="predicted"/>
<dbReference type="PROSITE" id="PS50181">
    <property type="entry name" value="FBOX"/>
    <property type="match status" value="1"/>
</dbReference>
<reference evidence="2" key="1">
    <citation type="submission" date="2020-01" db="EMBL/GenBank/DDBJ databases">
        <title>Genome Sequencing of Three Apophysomyces-Like Fungal Strains Confirms a Novel Fungal Genus in the Mucoromycota with divergent Burkholderia-like Endosymbiotic Bacteria.</title>
        <authorList>
            <person name="Stajich J.E."/>
            <person name="Macias A.M."/>
            <person name="Carter-House D."/>
            <person name="Lovett B."/>
            <person name="Kasson L.R."/>
            <person name="Berry K."/>
            <person name="Grigoriev I."/>
            <person name="Chang Y."/>
            <person name="Spatafora J."/>
            <person name="Kasson M.T."/>
        </authorList>
    </citation>
    <scope>NUCLEOTIDE SEQUENCE</scope>
    <source>
        <strain evidence="2">NRRL A-21654</strain>
    </source>
</reference>
<dbReference type="Proteomes" id="UP000605846">
    <property type="component" value="Unassembled WGS sequence"/>
</dbReference>
<dbReference type="PANTHER" id="PTHR38926">
    <property type="entry name" value="F-BOX DOMAIN CONTAINING PROTEIN, EXPRESSED"/>
    <property type="match status" value="1"/>
</dbReference>
<dbReference type="Pfam" id="PF12937">
    <property type="entry name" value="F-box-like"/>
    <property type="match status" value="1"/>
</dbReference>
<dbReference type="SUPFAM" id="SSF52047">
    <property type="entry name" value="RNI-like"/>
    <property type="match status" value="1"/>
</dbReference>
<dbReference type="SUPFAM" id="SSF81383">
    <property type="entry name" value="F-box domain"/>
    <property type="match status" value="1"/>
</dbReference>
<dbReference type="EMBL" id="JABAYA010000079">
    <property type="protein sequence ID" value="KAF7726405.1"/>
    <property type="molecule type" value="Genomic_DNA"/>
</dbReference>
<comment type="caution">
    <text evidence="2">The sequence shown here is derived from an EMBL/GenBank/DDBJ whole genome shotgun (WGS) entry which is preliminary data.</text>
</comment>
<protein>
    <recommendedName>
        <fullName evidence="1">F-box domain-containing protein</fullName>
    </recommendedName>
</protein>
<keyword evidence="3" id="KW-1185">Reference proteome</keyword>
<evidence type="ECO:0000313" key="2">
    <source>
        <dbReference type="EMBL" id="KAF7726405.1"/>
    </source>
</evidence>
<gene>
    <name evidence="2" type="ORF">EC973_008739</name>
</gene>
<dbReference type="AlphaFoldDB" id="A0A8H7EQQ9"/>
<dbReference type="InterPro" id="IPR036047">
    <property type="entry name" value="F-box-like_dom_sf"/>
</dbReference>